<protein>
    <submittedName>
        <fullName evidence="5">AraC family transcriptional regulator</fullName>
    </submittedName>
</protein>
<evidence type="ECO:0000313" key="6">
    <source>
        <dbReference type="Proteomes" id="UP000539146"/>
    </source>
</evidence>
<evidence type="ECO:0000256" key="1">
    <source>
        <dbReference type="ARBA" id="ARBA00023015"/>
    </source>
</evidence>
<dbReference type="InterPro" id="IPR050204">
    <property type="entry name" value="AraC_XylS_family_regulators"/>
</dbReference>
<dbReference type="SUPFAM" id="SSF46689">
    <property type="entry name" value="Homeodomain-like"/>
    <property type="match status" value="1"/>
</dbReference>
<dbReference type="GO" id="GO:0043565">
    <property type="term" value="F:sequence-specific DNA binding"/>
    <property type="evidence" value="ECO:0007669"/>
    <property type="project" value="InterPro"/>
</dbReference>
<dbReference type="PANTHER" id="PTHR46796:SF12">
    <property type="entry name" value="HTH-TYPE DNA-BINDING TRANSCRIPTIONAL ACTIVATOR EUTR"/>
    <property type="match status" value="1"/>
</dbReference>
<dbReference type="PANTHER" id="PTHR46796">
    <property type="entry name" value="HTH-TYPE TRANSCRIPTIONAL ACTIVATOR RHAS-RELATED"/>
    <property type="match status" value="1"/>
</dbReference>
<keyword evidence="1" id="KW-0805">Transcription regulation</keyword>
<dbReference type="Proteomes" id="UP000539146">
    <property type="component" value="Unassembled WGS sequence"/>
</dbReference>
<sequence length="322" mass="35368">MPSDNLPPVAVDRRGTNVDEAVAFYEDVYASQDIHIGKPTADGFTWRYRAVGDDDDDELTLGTSAVDANRWGTIGQHGTYILAWTTTPGIVLDVDTRDAIAMPPNVPVMYPSGRPFEFNAAPGTQHMIRFDGTFLENVAAAQLGAIPGPLQFRNLPDPEQIERLRQVIRAAAPELLHSGTGRWRRAAVNMLVAEATVDAFHATPDVDIVFHDGPATMRFAQEWMVANAHRHITSTDVAQAAGINARALQAAFQRHADTTPMAFLRQIRLHRVRAQLVAGEAPTTVIADVARDWGFGHLGRFASYYADTFGERPSDTLCRPSR</sequence>
<dbReference type="InterPro" id="IPR009057">
    <property type="entry name" value="Homeodomain-like_sf"/>
</dbReference>
<dbReference type="RefSeq" id="WP_175324859.1">
    <property type="nucleotide sequence ID" value="NZ_BAAAWP010000001.1"/>
</dbReference>
<dbReference type="PROSITE" id="PS01124">
    <property type="entry name" value="HTH_ARAC_FAMILY_2"/>
    <property type="match status" value="1"/>
</dbReference>
<reference evidence="5 6" key="1">
    <citation type="submission" date="2020-05" db="EMBL/GenBank/DDBJ databases">
        <title>Genome Sequencing of Type Strains.</title>
        <authorList>
            <person name="Lemaire J.F."/>
            <person name="Inderbitzin P."/>
            <person name="Gregorio O.A."/>
            <person name="Collins S.B."/>
            <person name="Wespe N."/>
            <person name="Knight-Connoni V."/>
        </authorList>
    </citation>
    <scope>NUCLEOTIDE SEQUENCE [LARGE SCALE GENOMIC DNA]</scope>
    <source>
        <strain evidence="5 6">DSM 20512</strain>
    </source>
</reference>
<evidence type="ECO:0000313" key="5">
    <source>
        <dbReference type="EMBL" id="NUU26621.1"/>
    </source>
</evidence>
<dbReference type="AlphaFoldDB" id="A0A850DNV3"/>
<name>A0A850DNV3_9MICO</name>
<comment type="caution">
    <text evidence="5">The sequence shown here is derived from an EMBL/GenBank/DDBJ whole genome shotgun (WGS) entry which is preliminary data.</text>
</comment>
<dbReference type="Gene3D" id="1.10.10.60">
    <property type="entry name" value="Homeodomain-like"/>
    <property type="match status" value="1"/>
</dbReference>
<dbReference type="InterPro" id="IPR018060">
    <property type="entry name" value="HTH_AraC"/>
</dbReference>
<dbReference type="SMART" id="SM00342">
    <property type="entry name" value="HTH_ARAC"/>
    <property type="match status" value="1"/>
</dbReference>
<keyword evidence="2" id="KW-0238">DNA-binding</keyword>
<evidence type="ECO:0000259" key="4">
    <source>
        <dbReference type="PROSITE" id="PS01124"/>
    </source>
</evidence>
<evidence type="ECO:0000256" key="2">
    <source>
        <dbReference type="ARBA" id="ARBA00023125"/>
    </source>
</evidence>
<evidence type="ECO:0000256" key="3">
    <source>
        <dbReference type="ARBA" id="ARBA00023163"/>
    </source>
</evidence>
<proteinExistence type="predicted"/>
<dbReference type="EMBL" id="JABMCG010000046">
    <property type="protein sequence ID" value="NUU26621.1"/>
    <property type="molecule type" value="Genomic_DNA"/>
</dbReference>
<feature type="domain" description="HTH araC/xylS-type" evidence="4">
    <location>
        <begin position="218"/>
        <end position="319"/>
    </location>
</feature>
<dbReference type="Pfam" id="PF12833">
    <property type="entry name" value="HTH_18"/>
    <property type="match status" value="1"/>
</dbReference>
<organism evidence="5 6">
    <name type="scientific">Curtobacterium citreum</name>
    <dbReference type="NCBI Taxonomy" id="2036"/>
    <lineage>
        <taxon>Bacteria</taxon>
        <taxon>Bacillati</taxon>
        <taxon>Actinomycetota</taxon>
        <taxon>Actinomycetes</taxon>
        <taxon>Micrococcales</taxon>
        <taxon>Microbacteriaceae</taxon>
        <taxon>Curtobacterium</taxon>
    </lineage>
</organism>
<keyword evidence="3" id="KW-0804">Transcription</keyword>
<dbReference type="GO" id="GO:0003700">
    <property type="term" value="F:DNA-binding transcription factor activity"/>
    <property type="evidence" value="ECO:0007669"/>
    <property type="project" value="InterPro"/>
</dbReference>
<gene>
    <name evidence="5" type="ORF">HP467_00620</name>
</gene>
<accession>A0A850DNV3</accession>